<dbReference type="PROSITE" id="PS51257">
    <property type="entry name" value="PROKAR_LIPOPROTEIN"/>
    <property type="match status" value="1"/>
</dbReference>
<sequence length="96" mass="10147">MASQRMLFLVALVLAVALGCQGARIVCHTNEECSPCTTGEPLCADGLCTCTDNIGIHYVDYPGGRPLCHKLSDCPSNLCPIGVILCIDNLCTCDNS</sequence>
<dbReference type="AlphaFoldDB" id="A0ABD1H7C6"/>
<keyword evidence="3" id="KW-1185">Reference proteome</keyword>
<dbReference type="EMBL" id="JBEAFC010000007">
    <property type="protein sequence ID" value="KAL1551183.1"/>
    <property type="molecule type" value="Genomic_DNA"/>
</dbReference>
<proteinExistence type="predicted"/>
<feature type="signal peptide" evidence="1">
    <location>
        <begin position="1"/>
        <end position="22"/>
    </location>
</feature>
<dbReference type="Proteomes" id="UP001567538">
    <property type="component" value="Unassembled WGS sequence"/>
</dbReference>
<name>A0ABD1H7C6_SALDI</name>
<evidence type="ECO:0000313" key="2">
    <source>
        <dbReference type="EMBL" id="KAL1551183.1"/>
    </source>
</evidence>
<accession>A0ABD1H7C6</accession>
<organism evidence="2 3">
    <name type="scientific">Salvia divinorum</name>
    <name type="common">Maria pastora</name>
    <name type="synonym">Diviner's sage</name>
    <dbReference type="NCBI Taxonomy" id="28513"/>
    <lineage>
        <taxon>Eukaryota</taxon>
        <taxon>Viridiplantae</taxon>
        <taxon>Streptophyta</taxon>
        <taxon>Embryophyta</taxon>
        <taxon>Tracheophyta</taxon>
        <taxon>Spermatophyta</taxon>
        <taxon>Magnoliopsida</taxon>
        <taxon>eudicotyledons</taxon>
        <taxon>Gunneridae</taxon>
        <taxon>Pentapetalae</taxon>
        <taxon>asterids</taxon>
        <taxon>lamiids</taxon>
        <taxon>Lamiales</taxon>
        <taxon>Lamiaceae</taxon>
        <taxon>Nepetoideae</taxon>
        <taxon>Mentheae</taxon>
        <taxon>Salviinae</taxon>
        <taxon>Salvia</taxon>
        <taxon>Salvia subgen. Calosphace</taxon>
    </lineage>
</organism>
<keyword evidence="1" id="KW-0732">Signal</keyword>
<gene>
    <name evidence="2" type="ORF">AAHA92_19057</name>
</gene>
<evidence type="ECO:0000313" key="3">
    <source>
        <dbReference type="Proteomes" id="UP001567538"/>
    </source>
</evidence>
<protein>
    <submittedName>
        <fullName evidence="2">Uncharacterized protein</fullName>
    </submittedName>
</protein>
<feature type="chain" id="PRO_5044891930" evidence="1">
    <location>
        <begin position="23"/>
        <end position="96"/>
    </location>
</feature>
<reference evidence="2 3" key="1">
    <citation type="submission" date="2024-06" db="EMBL/GenBank/DDBJ databases">
        <title>A chromosome level genome sequence of Diviner's sage (Salvia divinorum).</title>
        <authorList>
            <person name="Ford S.A."/>
            <person name="Ro D.-K."/>
            <person name="Ness R.W."/>
            <person name="Phillips M.A."/>
        </authorList>
    </citation>
    <scope>NUCLEOTIDE SEQUENCE [LARGE SCALE GENOMIC DNA]</scope>
    <source>
        <strain evidence="2">SAF-2024a</strain>
        <tissue evidence="2">Leaf</tissue>
    </source>
</reference>
<evidence type="ECO:0000256" key="1">
    <source>
        <dbReference type="SAM" id="SignalP"/>
    </source>
</evidence>
<comment type="caution">
    <text evidence="2">The sequence shown here is derived from an EMBL/GenBank/DDBJ whole genome shotgun (WGS) entry which is preliminary data.</text>
</comment>